<dbReference type="STRING" id="1462993.A6V36_13970"/>
<organism evidence="2 4">
    <name type="scientific">Paraburkholderia ginsengiterrae</name>
    <dbReference type="NCBI Taxonomy" id="1462993"/>
    <lineage>
        <taxon>Bacteria</taxon>
        <taxon>Pseudomonadati</taxon>
        <taxon>Pseudomonadota</taxon>
        <taxon>Betaproteobacteria</taxon>
        <taxon>Burkholderiales</taxon>
        <taxon>Burkholderiaceae</taxon>
        <taxon>Paraburkholderia</taxon>
    </lineage>
</organism>
<protein>
    <submittedName>
        <fullName evidence="2">Uncharacterized protein</fullName>
    </submittedName>
</protein>
<dbReference type="EMBL" id="LXJZ01000231">
    <property type="protein sequence ID" value="OAJ52509.1"/>
    <property type="molecule type" value="Genomic_DNA"/>
</dbReference>
<dbReference type="RefSeq" id="WP_064271959.1">
    <property type="nucleotide sequence ID" value="NZ_LXJZ01000231.1"/>
</dbReference>
<evidence type="ECO:0000313" key="3">
    <source>
        <dbReference type="Proteomes" id="UP000077961"/>
    </source>
</evidence>
<gene>
    <name evidence="1" type="ORF">A6V36_13970</name>
    <name evidence="2" type="ORF">A6V37_09230</name>
</gene>
<name>A0A1A9MZ13_9BURK</name>
<dbReference type="EMBL" id="LXKA01000371">
    <property type="protein sequence ID" value="OAJ52615.1"/>
    <property type="molecule type" value="Genomic_DNA"/>
</dbReference>
<dbReference type="AlphaFoldDB" id="A0A1A9MZ13"/>
<comment type="caution">
    <text evidence="2">The sequence shown here is derived from an EMBL/GenBank/DDBJ whole genome shotgun (WGS) entry which is preliminary data.</text>
</comment>
<proteinExistence type="predicted"/>
<evidence type="ECO:0000313" key="4">
    <source>
        <dbReference type="Proteomes" id="UP000078116"/>
    </source>
</evidence>
<sequence>MPGDVDTDSRLKTKVKGQTMPTQYLTELPLFAGLPEDLRELVCDIEHHAGLRVIAESTAKEKMACEFGKRKAVIQVPEAGPPRASLLAPM</sequence>
<dbReference type="Proteomes" id="UP000077961">
    <property type="component" value="Unassembled WGS sequence"/>
</dbReference>
<evidence type="ECO:0000313" key="1">
    <source>
        <dbReference type="EMBL" id="OAJ52509.1"/>
    </source>
</evidence>
<reference evidence="3 4" key="1">
    <citation type="submission" date="2016-04" db="EMBL/GenBank/DDBJ databases">
        <title>Reclassification of Paraburkholderia panaciterrae (Farh et al. 2015) Dobritsa &amp; Samadpour 2016 as a later homotypic synonym of Paraburkholderia ginsengiterrae (Farh et al. 2015) Dobritsa &amp; Samadpour 2016.</title>
        <authorList>
            <person name="Dobritsa A.P."/>
            <person name="Kutumbaka K."/>
            <person name="Samadpour M."/>
        </authorList>
    </citation>
    <scope>NUCLEOTIDE SEQUENCE [LARGE SCALE GENOMIC DNA]</scope>
    <source>
        <strain evidence="2 4">DCY85</strain>
        <strain evidence="1 3">DCY85-1</strain>
    </source>
</reference>
<dbReference type="Proteomes" id="UP000078116">
    <property type="component" value="Unassembled WGS sequence"/>
</dbReference>
<evidence type="ECO:0000313" key="2">
    <source>
        <dbReference type="EMBL" id="OAJ52615.1"/>
    </source>
</evidence>
<accession>A0A1A9MZ13</accession>
<keyword evidence="3" id="KW-1185">Reference proteome</keyword>